<dbReference type="GO" id="GO:0008184">
    <property type="term" value="F:glycogen phosphorylase activity"/>
    <property type="evidence" value="ECO:0007669"/>
    <property type="project" value="InterPro"/>
</dbReference>
<dbReference type="Pfam" id="PF00343">
    <property type="entry name" value="Phosphorylase"/>
    <property type="match status" value="1"/>
</dbReference>
<dbReference type="InterPro" id="IPR000811">
    <property type="entry name" value="Glyco_trans_35"/>
</dbReference>
<dbReference type="EC" id="2.4.1.1" evidence="2"/>
<gene>
    <name evidence="2" type="ORF">Nst1_266</name>
</gene>
<dbReference type="Proteomes" id="UP000053279">
    <property type="component" value="Unassembled WGS sequence"/>
</dbReference>
<keyword evidence="3" id="KW-1185">Reference proteome</keyword>
<dbReference type="PANTHER" id="PTHR42655">
    <property type="entry name" value="GLYCOGEN PHOSPHORYLASE"/>
    <property type="match status" value="1"/>
</dbReference>
<sequence length="533" mass="63148">MKKVAFISQEFAIDKLPTYAGGLGILAGDLFYSSNDLKYPIYGVTFVNKNGYGKYEIKNKEIVYEEENYDPLEYFLEIEDKFHIDLKDKRIYFKVWQYPLSHSKLFLFDTDLQENDPSIRKLTGRLYYEENEEEKLLKDLLLGLGALEFFENYGIEIDKYHLNESHGGFLAVELYKKYRDINKVKEKVVFTTHSIIAGHDSFDYNLVEKYYDIPGEIRNISPNRLSLTKILFELSGFVNAVSYKHKIVTESVYNKKLDYVTNGVYHLRWINKKIEYLYDTYLHGWRNEPGKFAYAQSINRKEFIKVKNVVRKDLIDYINVNSYSNKEFKDDRVLISVKRRLTEYKRFHMLLWRLEKFEELDKKYKIQFLLSGSFHPKDEFVKNTIRWILDIMSTLNTPIGLILNRGYEQERTILAGTDIFLHIPRPPFEASGTSWMRAALNGTPTLFSRDGSPLEIIIDDYNGWFFGENNYDINKNTDDKDVEDFYNKLDYVLNIFRNNYDKYIDVSLNAIRTVGPLFNTYRCFEEYISKAYV</sequence>
<accession>R1G383</accession>
<evidence type="ECO:0000256" key="1">
    <source>
        <dbReference type="ARBA" id="ARBA00006047"/>
    </source>
</evidence>
<dbReference type="AlphaFoldDB" id="R1G383"/>
<dbReference type="NCBIfam" id="TIGR02094">
    <property type="entry name" value="more_P_ylases"/>
    <property type="match status" value="1"/>
</dbReference>
<dbReference type="InterPro" id="IPR011834">
    <property type="entry name" value="Agluc_phsphrylas"/>
</dbReference>
<comment type="similarity">
    <text evidence="1">Belongs to the glycogen phosphorylase family.</text>
</comment>
<evidence type="ECO:0000313" key="2">
    <source>
        <dbReference type="EMBL" id="EOD42536.1"/>
    </source>
</evidence>
<keyword evidence="2" id="KW-0328">Glycosyltransferase</keyword>
<evidence type="ECO:0000313" key="3">
    <source>
        <dbReference type="Proteomes" id="UP000053279"/>
    </source>
</evidence>
<proteinExistence type="inferred from homology"/>
<dbReference type="PANTHER" id="PTHR42655:SF1">
    <property type="entry name" value="GLYCOGEN PHOSPHORYLASE"/>
    <property type="match status" value="1"/>
</dbReference>
<dbReference type="InterPro" id="IPR052182">
    <property type="entry name" value="Glycogen/Maltodextrin_Phosph"/>
</dbReference>
<protein>
    <submittedName>
        <fullName evidence="2">Glucan phosphorylase</fullName>
        <ecNumber evidence="2">2.4.1.1</ecNumber>
    </submittedName>
</protein>
<comment type="caution">
    <text evidence="2">The sequence shown here is derived from an EMBL/GenBank/DDBJ whole genome shotgun (WGS) entry which is preliminary data.</text>
</comment>
<dbReference type="SUPFAM" id="SSF53756">
    <property type="entry name" value="UDP-Glycosyltransferase/glycogen phosphorylase"/>
    <property type="match status" value="1"/>
</dbReference>
<dbReference type="EMBL" id="APJZ01000002">
    <property type="protein sequence ID" value="EOD42536.1"/>
    <property type="molecule type" value="Genomic_DNA"/>
</dbReference>
<dbReference type="GO" id="GO:0005975">
    <property type="term" value="P:carbohydrate metabolic process"/>
    <property type="evidence" value="ECO:0007669"/>
    <property type="project" value="InterPro"/>
</dbReference>
<reference evidence="2 3" key="1">
    <citation type="submission" date="2013-02" db="EMBL/GenBank/DDBJ databases">
        <title>Insights into archaeal evolution and symbiosis from the genomes of a Nanoarchaeon and its crenarchaeal host from Yellowstone National Park.</title>
        <authorList>
            <person name="Podar M."/>
            <person name="Makarova K.S."/>
            <person name="Graham D.E."/>
            <person name="Wolf Y.I."/>
            <person name="Koonin E.V."/>
            <person name="Reysenbach A.-L."/>
        </authorList>
    </citation>
    <scope>NUCLEOTIDE SEQUENCE [LARGE SCALE GENOMIC DNA]</scope>
</reference>
<keyword evidence="2" id="KW-0808">Transferase</keyword>
<dbReference type="GO" id="GO:0030170">
    <property type="term" value="F:pyridoxal phosphate binding"/>
    <property type="evidence" value="ECO:0007669"/>
    <property type="project" value="InterPro"/>
</dbReference>
<organism evidence="2 3">
    <name type="scientific">Nanobsidianus stetteri</name>
    <dbReference type="NCBI Taxonomy" id="1294122"/>
    <lineage>
        <taxon>Archaea</taxon>
        <taxon>Nanobdellota</taxon>
        <taxon>Candidatus Nanoarchaeia</taxon>
        <taxon>Nanoarchaeales</taxon>
        <taxon>Nanopusillaceae</taxon>
        <taxon>Candidatus Nanobsidianus</taxon>
    </lineage>
</organism>
<name>R1G383_NANST</name>
<dbReference type="Gene3D" id="3.40.50.2000">
    <property type="entry name" value="Glycogen Phosphorylase B"/>
    <property type="match status" value="2"/>
</dbReference>